<keyword evidence="2" id="KW-1185">Reference proteome</keyword>
<feature type="transmembrane region" description="Helical" evidence="1">
    <location>
        <begin position="52"/>
        <end position="73"/>
    </location>
</feature>
<dbReference type="Proteomes" id="UP000036681">
    <property type="component" value="Unplaced"/>
</dbReference>
<name>A0A0M3HR67_ASCLU</name>
<keyword evidence="1" id="KW-0812">Transmembrane</keyword>
<dbReference type="AlphaFoldDB" id="A0A0M3HR67"/>
<evidence type="ECO:0000313" key="2">
    <source>
        <dbReference type="Proteomes" id="UP000036681"/>
    </source>
</evidence>
<protein>
    <submittedName>
        <fullName evidence="3">ORMDL family protein</fullName>
    </submittedName>
</protein>
<organism evidence="2 3">
    <name type="scientific">Ascaris lumbricoides</name>
    <name type="common">Giant roundworm</name>
    <dbReference type="NCBI Taxonomy" id="6252"/>
    <lineage>
        <taxon>Eukaryota</taxon>
        <taxon>Metazoa</taxon>
        <taxon>Ecdysozoa</taxon>
        <taxon>Nematoda</taxon>
        <taxon>Chromadorea</taxon>
        <taxon>Rhabditida</taxon>
        <taxon>Spirurina</taxon>
        <taxon>Ascaridomorpha</taxon>
        <taxon>Ascaridoidea</taxon>
        <taxon>Ascarididae</taxon>
        <taxon>Ascaris</taxon>
    </lineage>
</organism>
<keyword evidence="1" id="KW-1133">Transmembrane helix</keyword>
<accession>A0A0M3HR67</accession>
<feature type="transmembrane region" description="Helical" evidence="1">
    <location>
        <begin position="25"/>
        <end position="46"/>
    </location>
</feature>
<reference evidence="3" key="1">
    <citation type="submission" date="2017-02" db="UniProtKB">
        <authorList>
            <consortium name="WormBaseParasite"/>
        </authorList>
    </citation>
    <scope>IDENTIFICATION</scope>
</reference>
<sequence>MNEGTFGDVASSKFGFIPKNVDHVLILRAAFFGHTLLTSVALLSSWPPTAFIFYNAIVISLIFWVLSGHTEVIESF</sequence>
<keyword evidence="1" id="KW-0472">Membrane</keyword>
<proteinExistence type="predicted"/>
<evidence type="ECO:0000313" key="3">
    <source>
        <dbReference type="WBParaSite" id="ALUE_0000474001-mRNA-1"/>
    </source>
</evidence>
<dbReference type="WBParaSite" id="ALUE_0000474001-mRNA-1">
    <property type="protein sequence ID" value="ALUE_0000474001-mRNA-1"/>
    <property type="gene ID" value="ALUE_0000474001"/>
</dbReference>
<evidence type="ECO:0000256" key="1">
    <source>
        <dbReference type="SAM" id="Phobius"/>
    </source>
</evidence>